<evidence type="ECO:0008006" key="4">
    <source>
        <dbReference type="Google" id="ProtNLM"/>
    </source>
</evidence>
<feature type="region of interest" description="Disordered" evidence="1">
    <location>
        <begin position="136"/>
        <end position="157"/>
    </location>
</feature>
<dbReference type="AlphaFoldDB" id="A0A5N6W1N9"/>
<evidence type="ECO:0000256" key="1">
    <source>
        <dbReference type="SAM" id="MobiDB-lite"/>
    </source>
</evidence>
<protein>
    <recommendedName>
        <fullName evidence="4">Transferase</fullName>
    </recommendedName>
</protein>
<keyword evidence="3" id="KW-1185">Reference proteome</keyword>
<dbReference type="InterPro" id="IPR023213">
    <property type="entry name" value="CAT-like_dom_sf"/>
</dbReference>
<dbReference type="Proteomes" id="UP000325433">
    <property type="component" value="Unassembled WGS sequence"/>
</dbReference>
<dbReference type="Gene3D" id="3.30.559.10">
    <property type="entry name" value="Chloramphenicol acetyltransferase-like domain"/>
    <property type="match status" value="2"/>
</dbReference>
<proteinExistence type="predicted"/>
<evidence type="ECO:0000313" key="3">
    <source>
        <dbReference type="Proteomes" id="UP000325433"/>
    </source>
</evidence>
<feature type="compositionally biased region" description="Polar residues" evidence="1">
    <location>
        <begin position="146"/>
        <end position="157"/>
    </location>
</feature>
<reference evidence="3" key="1">
    <citation type="submission" date="2019-04" db="EMBL/GenBank/DDBJ databases">
        <title>Friends and foes A comparative genomics studyof 23 Aspergillus species from section Flavi.</title>
        <authorList>
            <consortium name="DOE Joint Genome Institute"/>
            <person name="Kjaerbolling I."/>
            <person name="Vesth T."/>
            <person name="Frisvad J.C."/>
            <person name="Nybo J.L."/>
            <person name="Theobald S."/>
            <person name="Kildgaard S."/>
            <person name="Isbrandt T."/>
            <person name="Kuo A."/>
            <person name="Sato A."/>
            <person name="Lyhne E.K."/>
            <person name="Kogle M.E."/>
            <person name="Wiebenga A."/>
            <person name="Kun R.S."/>
            <person name="Lubbers R.J."/>
            <person name="Makela M.R."/>
            <person name="Barry K."/>
            <person name="Chovatia M."/>
            <person name="Clum A."/>
            <person name="Daum C."/>
            <person name="Haridas S."/>
            <person name="He G."/>
            <person name="LaButti K."/>
            <person name="Lipzen A."/>
            <person name="Mondo S."/>
            <person name="Riley R."/>
            <person name="Salamov A."/>
            <person name="Simmons B.A."/>
            <person name="Magnuson J.K."/>
            <person name="Henrissat B."/>
            <person name="Mortensen U.H."/>
            <person name="Larsen T.O."/>
            <person name="Devries R.P."/>
            <person name="Grigoriev I.V."/>
            <person name="Machida M."/>
            <person name="Baker S.E."/>
            <person name="Andersen M.R."/>
        </authorList>
    </citation>
    <scope>NUCLEOTIDE SEQUENCE [LARGE SCALE GENOMIC DNA]</scope>
    <source>
        <strain evidence="3">CBS 130015</strain>
    </source>
</reference>
<accession>A0A5N6W1N9</accession>
<dbReference type="EMBL" id="ML738318">
    <property type="protein sequence ID" value="KAE8314542.1"/>
    <property type="molecule type" value="Genomic_DNA"/>
</dbReference>
<name>A0A5N6W1N9_9EURO</name>
<gene>
    <name evidence="2" type="ORF">BDV41DRAFT_575800</name>
</gene>
<sequence length="157" mass="17360">MIDDALSATGAPVFAASRFRFTDQGVGLCVCFHHNAVDATGIIKVVRLWARSFSDPGFDFSNPPQDLFASQPEYSKAPPAMPTEFPSCTSELFKASIHRINVLKETLRSYMSNAPTTNVLLCALIWTTVTRVRAHPQSSYHKRNKSTGNSGQWSKVH</sequence>
<evidence type="ECO:0000313" key="2">
    <source>
        <dbReference type="EMBL" id="KAE8314542.1"/>
    </source>
</evidence>
<organism evidence="2 3">
    <name type="scientific">Aspergillus transmontanensis</name>
    <dbReference type="NCBI Taxonomy" id="1034304"/>
    <lineage>
        <taxon>Eukaryota</taxon>
        <taxon>Fungi</taxon>
        <taxon>Dikarya</taxon>
        <taxon>Ascomycota</taxon>
        <taxon>Pezizomycotina</taxon>
        <taxon>Eurotiomycetes</taxon>
        <taxon>Eurotiomycetidae</taxon>
        <taxon>Eurotiales</taxon>
        <taxon>Aspergillaceae</taxon>
        <taxon>Aspergillus</taxon>
        <taxon>Aspergillus subgen. Circumdati</taxon>
    </lineage>
</organism>